<sequence>MLCTHCCKPFGVNAVKNQRGKGLNAQVQCPHCTAWLGKNPILTRLKMLAFYFGVAALVYGYFEADMRNITTPLAIVSVIVLLVSHLMDHLKVAEAPEVEVVDDSEHRQKYR</sequence>
<dbReference type="Proteomes" id="UP000316416">
    <property type="component" value="Chromosome"/>
</dbReference>
<organism evidence="2 3">
    <name type="scientific">Shewanella eurypsychrophilus</name>
    <dbReference type="NCBI Taxonomy" id="2593656"/>
    <lineage>
        <taxon>Bacteria</taxon>
        <taxon>Pseudomonadati</taxon>
        <taxon>Pseudomonadota</taxon>
        <taxon>Gammaproteobacteria</taxon>
        <taxon>Alteromonadales</taxon>
        <taxon>Shewanellaceae</taxon>
        <taxon>Shewanella</taxon>
    </lineage>
</organism>
<accession>A0ABX6VFQ5</accession>
<evidence type="ECO:0000256" key="1">
    <source>
        <dbReference type="SAM" id="Phobius"/>
    </source>
</evidence>
<proteinExistence type="predicted"/>
<dbReference type="EMBL" id="CP045503">
    <property type="protein sequence ID" value="QPG60605.1"/>
    <property type="molecule type" value="Genomic_DNA"/>
</dbReference>
<evidence type="ECO:0000313" key="2">
    <source>
        <dbReference type="EMBL" id="QPG60605.1"/>
    </source>
</evidence>
<keyword evidence="3" id="KW-1185">Reference proteome</keyword>
<feature type="transmembrane region" description="Helical" evidence="1">
    <location>
        <begin position="69"/>
        <end position="87"/>
    </location>
</feature>
<reference evidence="2" key="1">
    <citation type="submission" date="2021-07" db="EMBL/GenBank/DDBJ databases">
        <title>Shewanella sp. YLB-07 whole genome sequence.</title>
        <authorList>
            <person name="Yu L."/>
        </authorList>
    </citation>
    <scope>NUCLEOTIDE SEQUENCE</scope>
    <source>
        <strain evidence="2">YLB-08</strain>
    </source>
</reference>
<evidence type="ECO:0000313" key="3">
    <source>
        <dbReference type="Proteomes" id="UP000316416"/>
    </source>
</evidence>
<gene>
    <name evidence="2" type="ORF">FM038_022325</name>
</gene>
<feature type="transmembrane region" description="Helical" evidence="1">
    <location>
        <begin position="45"/>
        <end position="62"/>
    </location>
</feature>
<name>A0ABX6VFQ5_9GAMM</name>
<keyword evidence="1" id="KW-0472">Membrane</keyword>
<protein>
    <submittedName>
        <fullName evidence="2">Uncharacterized protein</fullName>
    </submittedName>
</protein>
<dbReference type="RefSeq" id="WP_142873992.1">
    <property type="nucleotide sequence ID" value="NZ_CP045503.2"/>
</dbReference>
<keyword evidence="1" id="KW-0812">Transmembrane</keyword>
<keyword evidence="1" id="KW-1133">Transmembrane helix</keyword>